<accession>A7TB43</accession>
<dbReference type="InterPro" id="IPR028426">
    <property type="entry name" value="Huntingtin_fam"/>
</dbReference>
<evidence type="ECO:0000313" key="2">
    <source>
        <dbReference type="Proteomes" id="UP000001593"/>
    </source>
</evidence>
<proteinExistence type="predicted"/>
<name>A7TB43_NEMVE</name>
<dbReference type="PANTHER" id="PTHR10170:SF10">
    <property type="entry name" value="HUNTINGTIN"/>
    <property type="match status" value="1"/>
</dbReference>
<reference evidence="1 2" key="1">
    <citation type="journal article" date="2007" name="Science">
        <title>Sea anemone genome reveals ancestral eumetazoan gene repertoire and genomic organization.</title>
        <authorList>
            <person name="Putnam N.H."/>
            <person name="Srivastava M."/>
            <person name="Hellsten U."/>
            <person name="Dirks B."/>
            <person name="Chapman J."/>
            <person name="Salamov A."/>
            <person name="Terry A."/>
            <person name="Shapiro H."/>
            <person name="Lindquist E."/>
            <person name="Kapitonov V.V."/>
            <person name="Jurka J."/>
            <person name="Genikhovich G."/>
            <person name="Grigoriev I.V."/>
            <person name="Lucas S.M."/>
            <person name="Steele R.E."/>
            <person name="Finnerty J.R."/>
            <person name="Technau U."/>
            <person name="Martindale M.Q."/>
            <person name="Rokhsar D.S."/>
        </authorList>
    </citation>
    <scope>NUCLEOTIDE SEQUENCE [LARGE SCALE GENOMIC DNA]</scope>
    <source>
        <strain evidence="2">CH2 X CH6</strain>
    </source>
</reference>
<dbReference type="PhylomeDB" id="A7TB43"/>
<dbReference type="HOGENOM" id="CLU_1808501_0_0_1"/>
<keyword evidence="2" id="KW-1185">Reference proteome</keyword>
<dbReference type="EMBL" id="DS474769">
    <property type="protein sequence ID" value="EDO26774.1"/>
    <property type="molecule type" value="Genomic_DNA"/>
</dbReference>
<gene>
    <name evidence="1" type="ORF">NEMVEDRAFT_v1g224737</name>
</gene>
<sequence length="143" mass="16003">MELILRAVALHAHEHLTHGCEDDDALQESAEFQTITFACDQISDLVHYVHTQLEPGPSSSSVLPLFLMAPFKSAIVGLARRPLVNSYARTPPLVWKFGWMPTPEGPLKTELPPLPIEILKEKDVLNEFVIRVNILGELYASVY</sequence>
<evidence type="ECO:0000313" key="1">
    <source>
        <dbReference type="EMBL" id="EDO26774.1"/>
    </source>
</evidence>
<dbReference type="InterPro" id="IPR048413">
    <property type="entry name" value="Htt_C-HEAT_rpt"/>
</dbReference>
<organism evidence="1 2">
    <name type="scientific">Nematostella vectensis</name>
    <name type="common">Starlet sea anemone</name>
    <dbReference type="NCBI Taxonomy" id="45351"/>
    <lineage>
        <taxon>Eukaryota</taxon>
        <taxon>Metazoa</taxon>
        <taxon>Cnidaria</taxon>
        <taxon>Anthozoa</taxon>
        <taxon>Hexacorallia</taxon>
        <taxon>Actiniaria</taxon>
        <taxon>Edwardsiidae</taxon>
        <taxon>Nematostella</taxon>
    </lineage>
</organism>
<dbReference type="STRING" id="45351.A7TB43"/>
<dbReference type="Pfam" id="PF20927">
    <property type="entry name" value="Htt_C-HEAT"/>
    <property type="match status" value="1"/>
</dbReference>
<dbReference type="PANTHER" id="PTHR10170">
    <property type="entry name" value="HUNTINGTON DISEASE PROTEIN"/>
    <property type="match status" value="1"/>
</dbReference>
<dbReference type="AlphaFoldDB" id="A7TB43"/>
<dbReference type="InParanoid" id="A7TB43"/>
<dbReference type="Proteomes" id="UP000001593">
    <property type="component" value="Unassembled WGS sequence"/>
</dbReference>
<protein>
    <submittedName>
        <fullName evidence="1">Uncharacterized protein</fullName>
    </submittedName>
</protein>